<keyword evidence="5" id="KW-0539">Nucleus</keyword>
<evidence type="ECO:0000259" key="7">
    <source>
        <dbReference type="Pfam" id="PF01702"/>
    </source>
</evidence>
<dbReference type="PANTHER" id="PTHR46064">
    <property type="entry name" value="QUEUINE TRNA-RIBOSYLTRANSFERASE ACCESSORY SUBUNIT 2"/>
    <property type="match status" value="1"/>
</dbReference>
<evidence type="ECO:0000313" key="10">
    <source>
        <dbReference type="EMBL" id="PAV78339.1"/>
    </source>
</evidence>
<feature type="region of interest" description="Disordered" evidence="6">
    <location>
        <begin position="151"/>
        <end position="171"/>
    </location>
</feature>
<dbReference type="Proteomes" id="UP000218231">
    <property type="component" value="Unassembled WGS sequence"/>
</dbReference>
<comment type="caution">
    <text evidence="10">The sequence shown here is derived from an EMBL/GenBank/DDBJ whole genome shotgun (WGS) entry which is preliminary data.</text>
</comment>
<feature type="region of interest" description="Disordered" evidence="6">
    <location>
        <begin position="222"/>
        <end position="251"/>
    </location>
</feature>
<dbReference type="GO" id="GO:0005634">
    <property type="term" value="C:nucleus"/>
    <property type="evidence" value="ECO:0007669"/>
    <property type="project" value="UniProtKB-SubCell"/>
</dbReference>
<dbReference type="EMBL" id="LIAE01007576">
    <property type="protein sequence ID" value="PAV78339.1"/>
    <property type="molecule type" value="Genomic_DNA"/>
</dbReference>
<dbReference type="SUPFAM" id="SSF51713">
    <property type="entry name" value="tRNA-guanine transglycosylase"/>
    <property type="match status" value="1"/>
</dbReference>
<dbReference type="Pfam" id="PF01702">
    <property type="entry name" value="TGT"/>
    <property type="match status" value="1"/>
</dbReference>
<feature type="domain" description="TFIIF beta subunit N-terminal" evidence="9">
    <location>
        <begin position="186"/>
        <end position="292"/>
    </location>
</feature>
<dbReference type="Gene3D" id="1.10.10.10">
    <property type="entry name" value="Winged helix-like DNA-binding domain superfamily/Winged helix DNA-binding domain"/>
    <property type="match status" value="1"/>
</dbReference>
<dbReference type="GO" id="GO:0003677">
    <property type="term" value="F:DNA binding"/>
    <property type="evidence" value="ECO:0007669"/>
    <property type="project" value="UniProtKB-KW"/>
</dbReference>
<sequence length="688" mass="77788">MTPRRNSDSNIPEPTQNGMGNDDLRQYEIDGWRVGYAVQIQGIGFVPVGNARRVDDDEDANLSPFVSDEDSDDCGYAGYQSIPSGPDNEEETLNGEIDETGEQEQEATGEIEENETKQDGAVVQTDEKPVELHKKDIELNDEKVSIIRQAMGGLNLPPPPGKMSKSTQSGLKRPLNDFVDIEMARRGVWLVKVPRYLSEHWESNTGSEIGRLVVNPPEKGKASQVSFISKPSAHNQPSSSGPSSSASASKPIPEEHTFIIHDLANQTMAVLVEDKTVLKEDHNIATGNLAVEGKIVKRAECRPLANQNYMKMKVDQMLRSTKPKQQVIKLDRAENKFKPKSVHEEDLARLKQKKEGAKTVRADRDVLMNALFKAFEKHQYYRLQDLQMLTNQPANYVKEILQLTRIRSMVKHVVEKKTALGRLGKITQWGVKQLEHATPSCMIYTRAGHIPHLTWDVAEKWLDLKQTPIYQFPIQSIFESREIIKKYNKGLPSFCGMPGSALISLGGGPNAYFRRKCAVDNGLKERCEGFSLELHDYFYGNEIDKVELKKILQETFAPLPSSKIRFAPGPFDPSMVFFLVQQGIDLFDSTFAIKMAEEAKAFKLVDDYPHSDAFDLVDFHEAKYTDKMTPLFDGCPCYACQNYTRAYLHHLTNTKEMLGMILLTIHNLTEYQKMFELIRQKISNEPEL</sequence>
<feature type="compositionally biased region" description="Polar residues" evidence="6">
    <location>
        <begin position="8"/>
        <end position="19"/>
    </location>
</feature>
<keyword evidence="3" id="KW-0238">DNA-binding</keyword>
<dbReference type="InterPro" id="IPR011039">
    <property type="entry name" value="TFIIF_interaction"/>
</dbReference>
<evidence type="ECO:0000256" key="5">
    <source>
        <dbReference type="ARBA" id="ARBA00023242"/>
    </source>
</evidence>
<keyword evidence="2" id="KW-0805">Transcription regulation</keyword>
<feature type="compositionally biased region" description="Low complexity" evidence="6">
    <location>
        <begin position="237"/>
        <end position="249"/>
    </location>
</feature>
<dbReference type="STRING" id="2018661.A0A2A2KWY4"/>
<protein>
    <submittedName>
        <fullName evidence="10">Uncharacterized protein</fullName>
    </submittedName>
</protein>
<dbReference type="InterPro" id="IPR036388">
    <property type="entry name" value="WH-like_DNA-bd_sf"/>
</dbReference>
<keyword evidence="4" id="KW-0804">Transcription</keyword>
<proteinExistence type="predicted"/>
<dbReference type="InterPro" id="IPR036390">
    <property type="entry name" value="WH_DNA-bd_sf"/>
</dbReference>
<evidence type="ECO:0000313" key="11">
    <source>
        <dbReference type="Proteomes" id="UP000218231"/>
    </source>
</evidence>
<gene>
    <name evidence="10" type="ORF">WR25_24771</name>
</gene>
<dbReference type="GO" id="GO:0006367">
    <property type="term" value="P:transcription initiation at RNA polymerase II promoter"/>
    <property type="evidence" value="ECO:0007669"/>
    <property type="project" value="InterPro"/>
</dbReference>
<keyword evidence="11" id="KW-1185">Reference proteome</keyword>
<feature type="domain" description="tRNA-guanine(15) transglycosylase-like" evidence="7">
    <location>
        <begin position="540"/>
        <end position="684"/>
    </location>
</feature>
<dbReference type="OrthoDB" id="26094at2759"/>
<dbReference type="SUPFAM" id="SSF46785">
    <property type="entry name" value="Winged helix' DNA-binding domain"/>
    <property type="match status" value="1"/>
</dbReference>
<dbReference type="InterPro" id="IPR036511">
    <property type="entry name" value="TGT-like_sf"/>
</dbReference>
<dbReference type="Gene3D" id="3.20.20.105">
    <property type="entry name" value="Queuine tRNA-ribosyltransferase-like"/>
    <property type="match status" value="1"/>
</dbReference>
<evidence type="ECO:0000259" key="9">
    <source>
        <dbReference type="Pfam" id="PF17683"/>
    </source>
</evidence>
<dbReference type="Pfam" id="PF17683">
    <property type="entry name" value="TFIIF_beta_N"/>
    <property type="match status" value="1"/>
</dbReference>
<evidence type="ECO:0000259" key="8">
    <source>
        <dbReference type="Pfam" id="PF02270"/>
    </source>
</evidence>
<dbReference type="GO" id="GO:0006400">
    <property type="term" value="P:tRNA modification"/>
    <property type="evidence" value="ECO:0007669"/>
    <property type="project" value="InterPro"/>
</dbReference>
<dbReference type="InterPro" id="IPR002616">
    <property type="entry name" value="tRNA_ribo_trans-like"/>
</dbReference>
<feature type="compositionally biased region" description="Acidic residues" evidence="6">
    <location>
        <begin position="87"/>
        <end position="113"/>
    </location>
</feature>
<dbReference type="PANTHER" id="PTHR46064:SF1">
    <property type="entry name" value="QUEUINE TRNA-RIBOSYLTRANSFERASE ACCESSORY SUBUNIT 2"/>
    <property type="match status" value="1"/>
</dbReference>
<reference evidence="10 11" key="1">
    <citation type="journal article" date="2017" name="Curr. Biol.">
        <title>Genome architecture and evolution of a unichromosomal asexual nematode.</title>
        <authorList>
            <person name="Fradin H."/>
            <person name="Zegar C."/>
            <person name="Gutwein M."/>
            <person name="Lucas J."/>
            <person name="Kovtun M."/>
            <person name="Corcoran D."/>
            <person name="Baugh L.R."/>
            <person name="Kiontke K."/>
            <person name="Gunsalus K."/>
            <person name="Fitch D.H."/>
            <person name="Piano F."/>
        </authorList>
    </citation>
    <scope>NUCLEOTIDE SEQUENCE [LARGE SCALE GENOMIC DNA]</scope>
    <source>
        <strain evidence="10">PF1309</strain>
    </source>
</reference>
<dbReference type="NCBIfam" id="TIGR00449">
    <property type="entry name" value="tgt_general"/>
    <property type="match status" value="1"/>
</dbReference>
<evidence type="ECO:0000256" key="1">
    <source>
        <dbReference type="ARBA" id="ARBA00004123"/>
    </source>
</evidence>
<feature type="region of interest" description="Disordered" evidence="6">
    <location>
        <begin position="1"/>
        <end position="24"/>
    </location>
</feature>
<organism evidence="10 11">
    <name type="scientific">Diploscapter pachys</name>
    <dbReference type="NCBI Taxonomy" id="2018661"/>
    <lineage>
        <taxon>Eukaryota</taxon>
        <taxon>Metazoa</taxon>
        <taxon>Ecdysozoa</taxon>
        <taxon>Nematoda</taxon>
        <taxon>Chromadorea</taxon>
        <taxon>Rhabditida</taxon>
        <taxon>Rhabditina</taxon>
        <taxon>Rhabditomorpha</taxon>
        <taxon>Rhabditoidea</taxon>
        <taxon>Rhabditidae</taxon>
        <taxon>Diploscapter</taxon>
    </lineage>
</organism>
<name>A0A2A2KWY4_9BILA</name>
<dbReference type="InterPro" id="IPR050852">
    <property type="entry name" value="Queuine_tRNA-ribosyltrfase"/>
</dbReference>
<feature type="region of interest" description="Disordered" evidence="6">
    <location>
        <begin position="50"/>
        <end position="122"/>
    </location>
</feature>
<dbReference type="InterPro" id="IPR040450">
    <property type="entry name" value="TFIIF_beta_HTH"/>
</dbReference>
<feature type="compositionally biased region" description="Polar residues" evidence="6">
    <location>
        <begin position="223"/>
        <end position="236"/>
    </location>
</feature>
<dbReference type="Pfam" id="PF02270">
    <property type="entry name" value="TFIIF_beta"/>
    <property type="match status" value="1"/>
</dbReference>
<evidence type="ECO:0000256" key="4">
    <source>
        <dbReference type="ARBA" id="ARBA00023163"/>
    </source>
</evidence>
<evidence type="ECO:0000256" key="6">
    <source>
        <dbReference type="SAM" id="MobiDB-lite"/>
    </source>
</evidence>
<dbReference type="CDD" id="cd07980">
    <property type="entry name" value="TFIIF_beta"/>
    <property type="match status" value="1"/>
</dbReference>
<dbReference type="SUPFAM" id="SSF50916">
    <property type="entry name" value="Rap30/74 interaction domains"/>
    <property type="match status" value="1"/>
</dbReference>
<feature type="domain" description="TFIIF beta subunit HTH" evidence="8">
    <location>
        <begin position="360"/>
        <end position="402"/>
    </location>
</feature>
<evidence type="ECO:0000256" key="2">
    <source>
        <dbReference type="ARBA" id="ARBA00023015"/>
    </source>
</evidence>
<comment type="subcellular location">
    <subcellularLocation>
        <location evidence="1">Nucleus</location>
    </subcellularLocation>
</comment>
<accession>A0A2A2KWY4</accession>
<evidence type="ECO:0000256" key="3">
    <source>
        <dbReference type="ARBA" id="ARBA00023125"/>
    </source>
</evidence>
<dbReference type="InterPro" id="IPR040504">
    <property type="entry name" value="TFIIF_beta_N"/>
</dbReference>
<dbReference type="AlphaFoldDB" id="A0A2A2KWY4"/>